<dbReference type="PANTHER" id="PTHR43481:SF4">
    <property type="entry name" value="GLYCEROL-1-PHOSPHATE PHOSPHOHYDROLASE 1-RELATED"/>
    <property type="match status" value="1"/>
</dbReference>
<dbReference type="Proteomes" id="UP001320603">
    <property type="component" value="Chromosome"/>
</dbReference>
<dbReference type="SFLD" id="SFLDG01135">
    <property type="entry name" value="C1.5.6:_HAD__Beta-PGM__Phospha"/>
    <property type="match status" value="1"/>
</dbReference>
<dbReference type="Gene3D" id="1.10.150.240">
    <property type="entry name" value="Putative phosphatase, domain 2"/>
    <property type="match status" value="1"/>
</dbReference>
<dbReference type="InterPro" id="IPR023198">
    <property type="entry name" value="PGP-like_dom2"/>
</dbReference>
<proteinExistence type="predicted"/>
<dbReference type="Pfam" id="PF13419">
    <property type="entry name" value="HAD_2"/>
    <property type="match status" value="1"/>
</dbReference>
<dbReference type="RefSeq" id="WP_251966466.1">
    <property type="nucleotide sequence ID" value="NZ_CP146284.1"/>
</dbReference>
<dbReference type="InterPro" id="IPR041492">
    <property type="entry name" value="HAD_2"/>
</dbReference>
<dbReference type="Gene3D" id="3.40.50.1000">
    <property type="entry name" value="HAD superfamily/HAD-like"/>
    <property type="match status" value="1"/>
</dbReference>
<sequence length="214" mass="24354">MKQIKAALFDFDGVLANTEPLYDQYWDEAGIRYHTGIPHFAAVIKGTTMSNILKKYFSDRTEEERQQIQAESEAFESHMPFPPVPGSIEFVRMLKENGVQVGLVTSSENKKMKRAFKEMNLEGLFDTFVSENRITKGKPDPMCYLLAAEDLKRNPEDCIVFEDSFAGITAATRAGMRVIGLSTTNPEETLKDKVYKVIPNLQNCTFDDYLSWQK</sequence>
<gene>
    <name evidence="1" type="ORF">NEE14_003570</name>
</gene>
<reference evidence="1 2" key="1">
    <citation type="submission" date="2024-02" db="EMBL/GenBank/DDBJ databases">
        <title>Whole genome sequencing of Parabacteroides sp. AD58.</title>
        <authorList>
            <person name="Chaplin A.V."/>
            <person name="Pikina A.P."/>
            <person name="Sokolova S.R."/>
            <person name="Korostin D.O."/>
            <person name="Efimov B.A."/>
        </authorList>
    </citation>
    <scope>NUCLEOTIDE SEQUENCE [LARGE SCALE GENOMIC DNA]</scope>
    <source>
        <strain evidence="1 2">AD58</strain>
    </source>
</reference>
<dbReference type="InterPro" id="IPR006439">
    <property type="entry name" value="HAD-SF_hydro_IA"/>
</dbReference>
<dbReference type="EMBL" id="CP146284">
    <property type="protein sequence ID" value="WWV67078.1"/>
    <property type="molecule type" value="Genomic_DNA"/>
</dbReference>
<organism evidence="1 2">
    <name type="scientific">Parabacteroides absconsus</name>
    <dbReference type="NCBI Taxonomy" id="2951805"/>
    <lineage>
        <taxon>Bacteria</taxon>
        <taxon>Pseudomonadati</taxon>
        <taxon>Bacteroidota</taxon>
        <taxon>Bacteroidia</taxon>
        <taxon>Bacteroidales</taxon>
        <taxon>Tannerellaceae</taxon>
        <taxon>Parabacteroides</taxon>
    </lineage>
</organism>
<keyword evidence="2" id="KW-1185">Reference proteome</keyword>
<dbReference type="SFLD" id="SFLDG01129">
    <property type="entry name" value="C1.5:_HAD__Beta-PGM__Phosphata"/>
    <property type="match status" value="1"/>
</dbReference>
<dbReference type="PANTHER" id="PTHR43481">
    <property type="entry name" value="FRUCTOSE-1-PHOSPHATE PHOSPHATASE"/>
    <property type="match status" value="1"/>
</dbReference>
<dbReference type="CDD" id="cd07505">
    <property type="entry name" value="HAD_BPGM-like"/>
    <property type="match status" value="1"/>
</dbReference>
<dbReference type="NCBIfam" id="TIGR01509">
    <property type="entry name" value="HAD-SF-IA-v3"/>
    <property type="match status" value="1"/>
</dbReference>
<dbReference type="InterPro" id="IPR036412">
    <property type="entry name" value="HAD-like_sf"/>
</dbReference>
<protein>
    <submittedName>
        <fullName evidence="1">HAD family phosphatase</fullName>
    </submittedName>
</protein>
<dbReference type="InterPro" id="IPR023214">
    <property type="entry name" value="HAD_sf"/>
</dbReference>
<evidence type="ECO:0000313" key="1">
    <source>
        <dbReference type="EMBL" id="WWV67078.1"/>
    </source>
</evidence>
<evidence type="ECO:0000313" key="2">
    <source>
        <dbReference type="Proteomes" id="UP001320603"/>
    </source>
</evidence>
<dbReference type="SFLD" id="SFLDS00003">
    <property type="entry name" value="Haloacid_Dehalogenase"/>
    <property type="match status" value="1"/>
</dbReference>
<dbReference type="InterPro" id="IPR051806">
    <property type="entry name" value="HAD-like_SPP"/>
</dbReference>
<accession>A0ABZ2ITD9</accession>
<dbReference type="PRINTS" id="PR00413">
    <property type="entry name" value="HADHALOGNASE"/>
</dbReference>
<name>A0ABZ2ITD9_9BACT</name>
<dbReference type="SUPFAM" id="SSF56784">
    <property type="entry name" value="HAD-like"/>
    <property type="match status" value="1"/>
</dbReference>